<dbReference type="EMBL" id="CYGX02000052">
    <property type="protein sequence ID" value="SIT45031.1"/>
    <property type="molecule type" value="Genomic_DNA"/>
</dbReference>
<sequence>MTKVYDLTRGNAPLLISIPHLGTNIPDELREKYTDAALRLADSDWHLDKLYEFAHKLGATVMSAHLSRYVIDLNRPSFDESLYPGQQTTGLCPEQTFRGETVYRDRQTPTADEKNLRVKSYWQPYHDRLAEELRRLREEHPHVLLWEAHSIASVLPRLFQGKLPDLNIGTQDGRTAADSVLQAAISAAAESGYSWISNGRFKGGFITRHYGVPSSGIHAIQLEMCQSTYMDENLPFHLIPDRARLVIPTLETMVGRSLDAVSAL</sequence>
<dbReference type="AlphaFoldDB" id="A0A1N7SCF3"/>
<evidence type="ECO:0000313" key="1">
    <source>
        <dbReference type="EMBL" id="SIT45031.1"/>
    </source>
</evidence>
<reference evidence="1 2" key="1">
    <citation type="submission" date="2016-12" db="EMBL/GenBank/DDBJ databases">
        <authorList>
            <person name="Song W.-J."/>
            <person name="Kurnit D.M."/>
        </authorList>
    </citation>
    <scope>NUCLEOTIDE SEQUENCE [LARGE SCALE GENOMIC DNA]</scope>
    <source>
        <strain evidence="1 2">STM7296</strain>
    </source>
</reference>
<keyword evidence="2" id="KW-1185">Reference proteome</keyword>
<dbReference type="InterPro" id="IPR010247">
    <property type="entry name" value="HutG_amidohyd"/>
</dbReference>
<name>A0A1N7SCF3_9BURK</name>
<dbReference type="GO" id="GO:0016787">
    <property type="term" value="F:hydrolase activity"/>
    <property type="evidence" value="ECO:0007669"/>
    <property type="project" value="UniProtKB-KW"/>
</dbReference>
<dbReference type="OrthoDB" id="8716700at2"/>
<proteinExistence type="predicted"/>
<dbReference type="NCBIfam" id="TIGR02017">
    <property type="entry name" value="hutG_amidohyd"/>
    <property type="match status" value="1"/>
</dbReference>
<dbReference type="InterPro" id="IPR007709">
    <property type="entry name" value="N-FG_amidohydro"/>
</dbReference>
<dbReference type="Gene3D" id="3.40.630.40">
    <property type="entry name" value="Zn-dependent exopeptidases"/>
    <property type="match status" value="1"/>
</dbReference>
<evidence type="ECO:0000313" key="2">
    <source>
        <dbReference type="Proteomes" id="UP000187012"/>
    </source>
</evidence>
<organism evidence="1 2">
    <name type="scientific">Paraburkholderia ribeironis</name>
    <dbReference type="NCBI Taxonomy" id="1247936"/>
    <lineage>
        <taxon>Bacteria</taxon>
        <taxon>Pseudomonadati</taxon>
        <taxon>Pseudomonadota</taxon>
        <taxon>Betaproteobacteria</taxon>
        <taxon>Burkholderiales</taxon>
        <taxon>Burkholderiaceae</taxon>
        <taxon>Paraburkholderia</taxon>
    </lineage>
</organism>
<dbReference type="RefSeq" id="WP_094781789.1">
    <property type="nucleotide sequence ID" value="NZ_CYGX02000052.1"/>
</dbReference>
<keyword evidence="1" id="KW-0378">Hydrolase</keyword>
<accession>A0A1N7SCF3</accession>
<gene>
    <name evidence="1" type="ORF">BN2475_520009</name>
</gene>
<protein>
    <submittedName>
        <fullName evidence="1">N-formylglutamate amidohydrolase</fullName>
    </submittedName>
</protein>
<dbReference type="STRING" id="1247936.BN2475_520009"/>
<dbReference type="Pfam" id="PF05013">
    <property type="entry name" value="FGase"/>
    <property type="match status" value="1"/>
</dbReference>
<dbReference type="SUPFAM" id="SSF53187">
    <property type="entry name" value="Zn-dependent exopeptidases"/>
    <property type="match status" value="1"/>
</dbReference>
<dbReference type="Proteomes" id="UP000187012">
    <property type="component" value="Unassembled WGS sequence"/>
</dbReference>